<dbReference type="Proteomes" id="UP000241434">
    <property type="component" value="Unassembled WGS sequence"/>
</dbReference>
<feature type="transmembrane region" description="Helical" evidence="13">
    <location>
        <begin position="92"/>
        <end position="114"/>
    </location>
</feature>
<evidence type="ECO:0000256" key="8">
    <source>
        <dbReference type="ARBA" id="ARBA00022692"/>
    </source>
</evidence>
<feature type="transmembrane region" description="Helical" evidence="13">
    <location>
        <begin position="162"/>
        <end position="186"/>
    </location>
</feature>
<feature type="transmembrane region" description="Helical" evidence="13">
    <location>
        <begin position="362"/>
        <end position="378"/>
    </location>
</feature>
<dbReference type="PIRSF" id="PIRSF006603">
    <property type="entry name" value="DinF"/>
    <property type="match status" value="1"/>
</dbReference>
<evidence type="ECO:0000256" key="13">
    <source>
        <dbReference type="SAM" id="Phobius"/>
    </source>
</evidence>
<keyword evidence="11 13" id="KW-0472">Membrane</keyword>
<accession>A0A2P7Q1V7</accession>
<dbReference type="EMBL" id="JYGE01000003">
    <property type="protein sequence ID" value="PSJ31948.1"/>
    <property type="molecule type" value="Genomic_DNA"/>
</dbReference>
<keyword evidence="7" id="KW-1003">Cell membrane</keyword>
<dbReference type="AlphaFoldDB" id="A0A2P7Q1V7"/>
<dbReference type="NCBIfam" id="TIGR00797">
    <property type="entry name" value="matE"/>
    <property type="match status" value="1"/>
</dbReference>
<reference evidence="14" key="1">
    <citation type="thesis" date="2015" institute="Rutgers" country="The State University of New Jersey, 14 College Farm Rd., New Brunswick, NJ, USA">
        <title>Ammonia toxicity in bacteria and its implications for treatment of and resource recovery from highly nitrogenous organic wastes.</title>
        <authorList>
            <person name="Luther A.K."/>
        </authorList>
    </citation>
    <scope>NUCLEOTIDE SEQUENCE</scope>
    <source>
        <strain evidence="14">RT-10B</strain>
    </source>
</reference>
<evidence type="ECO:0000256" key="1">
    <source>
        <dbReference type="ARBA" id="ARBA00003408"/>
    </source>
</evidence>
<evidence type="ECO:0000313" key="15">
    <source>
        <dbReference type="Proteomes" id="UP000241434"/>
    </source>
</evidence>
<evidence type="ECO:0000256" key="12">
    <source>
        <dbReference type="ARBA" id="ARBA00031636"/>
    </source>
</evidence>
<dbReference type="PANTHER" id="PTHR43298:SF2">
    <property type="entry name" value="FMN_FAD EXPORTER YEEO-RELATED"/>
    <property type="match status" value="1"/>
</dbReference>
<dbReference type="RefSeq" id="WP_106776715.1">
    <property type="nucleotide sequence ID" value="NZ_JYGE01000003.1"/>
</dbReference>
<organism evidence="14 15">
    <name type="scientific">Peptostreptococcus russellii</name>
    <dbReference type="NCBI Taxonomy" id="215200"/>
    <lineage>
        <taxon>Bacteria</taxon>
        <taxon>Bacillati</taxon>
        <taxon>Bacillota</taxon>
        <taxon>Clostridia</taxon>
        <taxon>Peptostreptococcales</taxon>
        <taxon>Peptostreptococcaceae</taxon>
        <taxon>Peptostreptococcus</taxon>
    </lineage>
</organism>
<comment type="similarity">
    <text evidence="3">Belongs to the multi antimicrobial extrusion (MATE) (TC 2.A.66.1) family.</text>
</comment>
<gene>
    <name evidence="14" type="ORF">UF10_04935</name>
</gene>
<evidence type="ECO:0000256" key="11">
    <source>
        <dbReference type="ARBA" id="ARBA00023136"/>
    </source>
</evidence>
<dbReference type="OrthoDB" id="9776324at2"/>
<dbReference type="InterPro" id="IPR048279">
    <property type="entry name" value="MdtK-like"/>
</dbReference>
<evidence type="ECO:0000256" key="5">
    <source>
        <dbReference type="ARBA" id="ARBA00022448"/>
    </source>
</evidence>
<dbReference type="GO" id="GO:0005886">
    <property type="term" value="C:plasma membrane"/>
    <property type="evidence" value="ECO:0007669"/>
    <property type="project" value="UniProtKB-SubCell"/>
</dbReference>
<feature type="transmembrane region" description="Helical" evidence="13">
    <location>
        <begin position="134"/>
        <end position="155"/>
    </location>
</feature>
<comment type="caution">
    <text evidence="14">The sequence shown here is derived from an EMBL/GenBank/DDBJ whole genome shotgun (WGS) entry which is preliminary data.</text>
</comment>
<keyword evidence="6" id="KW-0050">Antiport</keyword>
<evidence type="ECO:0000256" key="3">
    <source>
        <dbReference type="ARBA" id="ARBA00010199"/>
    </source>
</evidence>
<comment type="function">
    <text evidence="1">Multidrug efflux pump.</text>
</comment>
<dbReference type="GO" id="GO:0006811">
    <property type="term" value="P:monoatomic ion transport"/>
    <property type="evidence" value="ECO:0007669"/>
    <property type="project" value="UniProtKB-KW"/>
</dbReference>
<keyword evidence="15" id="KW-1185">Reference proteome</keyword>
<sequence length="446" mass="50072">MKYDLTEGSIVIKLFKFTLPLMVGNILQQFYNIADTLIVGKFLGKNSLAAVGSSYTLMIFLTSIVLGLCMGSSAFFSMQYGQKKFDDLKNSFFMSFISIGIVSILINILVYVFLDEIMLLLRIPPEIYNTMRSYLFYIFIGIMATFLYNFFASLLRSLGNSLIPLLFLFISTVLNIVLDLVFILYLNWGVNGAAIATVIAQYVSGVGIMLYYIIFFPEFRVEKKHMFWNTTTIKSIGNLSFLTCAQQSVMNLGILAVQGLVNSFGTVVIAAFAIAVKIDSLAYMPVQDFGNAFSTFVAQNFGAKKYDRISKGMKISLISVFIFCVIISTIIIVFAEPLMRIFIDSSQKEIIAIGSNYLRIEASFYFGIGLLFLFYGYYRAINRAVISMLLTIISLGSRVILAYTLSSIPSIGITGIWISVPIGWFLADTVGFFYYFYYKKILKTVS</sequence>
<protein>
    <recommendedName>
        <fullName evidence="4">Probable multidrug resistance protein NorM</fullName>
    </recommendedName>
    <alternativeName>
        <fullName evidence="12">Multidrug-efflux transporter</fullName>
    </alternativeName>
</protein>
<dbReference type="CDD" id="cd13138">
    <property type="entry name" value="MATE_yoeA_like"/>
    <property type="match status" value="1"/>
</dbReference>
<dbReference type="PANTHER" id="PTHR43298">
    <property type="entry name" value="MULTIDRUG RESISTANCE PROTEIN NORM-RELATED"/>
    <property type="match status" value="1"/>
</dbReference>
<evidence type="ECO:0000313" key="14">
    <source>
        <dbReference type="EMBL" id="PSJ31948.1"/>
    </source>
</evidence>
<evidence type="ECO:0000256" key="10">
    <source>
        <dbReference type="ARBA" id="ARBA00023065"/>
    </source>
</evidence>
<feature type="transmembrane region" description="Helical" evidence="13">
    <location>
        <begin position="55"/>
        <end position="80"/>
    </location>
</feature>
<dbReference type="GO" id="GO:0015297">
    <property type="term" value="F:antiporter activity"/>
    <property type="evidence" value="ECO:0007669"/>
    <property type="project" value="UniProtKB-KW"/>
</dbReference>
<evidence type="ECO:0000256" key="4">
    <source>
        <dbReference type="ARBA" id="ARBA00020268"/>
    </source>
</evidence>
<feature type="transmembrane region" description="Helical" evidence="13">
    <location>
        <begin position="385"/>
        <end position="405"/>
    </location>
</feature>
<keyword evidence="9 13" id="KW-1133">Transmembrane helix</keyword>
<name>A0A2P7Q1V7_9FIRM</name>
<feature type="transmembrane region" description="Helical" evidence="13">
    <location>
        <begin position="255"/>
        <end position="276"/>
    </location>
</feature>
<feature type="transmembrane region" description="Helical" evidence="13">
    <location>
        <begin position="315"/>
        <end position="335"/>
    </location>
</feature>
<dbReference type="Pfam" id="PF01554">
    <property type="entry name" value="MatE"/>
    <property type="match status" value="2"/>
</dbReference>
<evidence type="ECO:0000256" key="9">
    <source>
        <dbReference type="ARBA" id="ARBA00022989"/>
    </source>
</evidence>
<dbReference type="InterPro" id="IPR002528">
    <property type="entry name" value="MATE_fam"/>
</dbReference>
<proteinExistence type="inferred from homology"/>
<dbReference type="InterPro" id="IPR050222">
    <property type="entry name" value="MATE_MdtK"/>
</dbReference>
<evidence type="ECO:0000256" key="6">
    <source>
        <dbReference type="ARBA" id="ARBA00022449"/>
    </source>
</evidence>
<dbReference type="GO" id="GO:0042910">
    <property type="term" value="F:xenobiotic transmembrane transporter activity"/>
    <property type="evidence" value="ECO:0007669"/>
    <property type="project" value="InterPro"/>
</dbReference>
<keyword evidence="10" id="KW-0406">Ion transport</keyword>
<evidence type="ECO:0000256" key="2">
    <source>
        <dbReference type="ARBA" id="ARBA00004651"/>
    </source>
</evidence>
<comment type="subcellular location">
    <subcellularLocation>
        <location evidence="2">Cell membrane</location>
        <topology evidence="2">Multi-pass membrane protein</topology>
    </subcellularLocation>
</comment>
<evidence type="ECO:0000256" key="7">
    <source>
        <dbReference type="ARBA" id="ARBA00022475"/>
    </source>
</evidence>
<feature type="transmembrane region" description="Helical" evidence="13">
    <location>
        <begin position="411"/>
        <end position="437"/>
    </location>
</feature>
<feature type="transmembrane region" description="Helical" evidence="13">
    <location>
        <begin position="192"/>
        <end position="214"/>
    </location>
</feature>
<keyword evidence="8 13" id="KW-0812">Transmembrane</keyword>
<keyword evidence="5" id="KW-0813">Transport</keyword>